<dbReference type="CDD" id="cd06550">
    <property type="entry name" value="TM_ABC_iron-siderophores_like"/>
    <property type="match status" value="2"/>
</dbReference>
<feature type="transmembrane region" description="Helical" evidence="8">
    <location>
        <begin position="304"/>
        <end position="322"/>
    </location>
</feature>
<keyword evidence="4" id="KW-1003">Cell membrane</keyword>
<dbReference type="PANTHER" id="PTHR30472:SF37">
    <property type="entry name" value="FE(3+) DICITRATE TRANSPORT SYSTEM PERMEASE PROTEIN FECD-RELATED"/>
    <property type="match status" value="1"/>
</dbReference>
<dbReference type="InterPro" id="IPR037294">
    <property type="entry name" value="ABC_BtuC-like"/>
</dbReference>
<comment type="subcellular location">
    <subcellularLocation>
        <location evidence="1">Cell membrane</location>
        <topology evidence="1">Multi-pass membrane protein</topology>
    </subcellularLocation>
</comment>
<evidence type="ECO:0000256" key="6">
    <source>
        <dbReference type="ARBA" id="ARBA00022989"/>
    </source>
</evidence>
<dbReference type="NCBIfam" id="NF007866">
    <property type="entry name" value="PRK10577.1-2"/>
    <property type="match status" value="1"/>
</dbReference>
<keyword evidence="7 8" id="KW-0472">Membrane</keyword>
<feature type="transmembrane region" description="Helical" evidence="8">
    <location>
        <begin position="83"/>
        <end position="102"/>
    </location>
</feature>
<evidence type="ECO:0000256" key="5">
    <source>
        <dbReference type="ARBA" id="ARBA00022692"/>
    </source>
</evidence>
<dbReference type="EMBL" id="JBHLWA010000024">
    <property type="protein sequence ID" value="MFC0323054.1"/>
    <property type="molecule type" value="Genomic_DNA"/>
</dbReference>
<organism evidence="9 10">
    <name type="scientific">Gallibacterium melopsittaci</name>
    <dbReference type="NCBI Taxonomy" id="516063"/>
    <lineage>
        <taxon>Bacteria</taxon>
        <taxon>Pseudomonadati</taxon>
        <taxon>Pseudomonadota</taxon>
        <taxon>Gammaproteobacteria</taxon>
        <taxon>Pasteurellales</taxon>
        <taxon>Pasteurellaceae</taxon>
        <taxon>Gallibacterium</taxon>
    </lineage>
</organism>
<protein>
    <submittedName>
        <fullName evidence="9">Fe(3+)-hydroxamate ABC transporter permease FhuB</fullName>
    </submittedName>
</protein>
<evidence type="ECO:0000313" key="9">
    <source>
        <dbReference type="EMBL" id="MFC0323054.1"/>
    </source>
</evidence>
<keyword evidence="10" id="KW-1185">Reference proteome</keyword>
<feature type="transmembrane region" description="Helical" evidence="8">
    <location>
        <begin position="51"/>
        <end position="71"/>
    </location>
</feature>
<comment type="caution">
    <text evidence="9">The sequence shown here is derived from an EMBL/GenBank/DDBJ whole genome shotgun (WGS) entry which is preliminary data.</text>
</comment>
<dbReference type="Gene3D" id="1.10.3470.10">
    <property type="entry name" value="ABC transporter involved in vitamin B12 uptake, BtuC"/>
    <property type="match status" value="2"/>
</dbReference>
<reference evidence="9 10" key="1">
    <citation type="submission" date="2024-09" db="EMBL/GenBank/DDBJ databases">
        <authorList>
            <person name="Sun Q."/>
            <person name="Mori K."/>
        </authorList>
    </citation>
    <scope>NUCLEOTIDE SEQUENCE [LARGE SCALE GENOMIC DNA]</scope>
    <source>
        <strain evidence="9 10">CCM 7538</strain>
    </source>
</reference>
<feature type="transmembrane region" description="Helical" evidence="8">
    <location>
        <begin position="108"/>
        <end position="130"/>
    </location>
</feature>
<feature type="transmembrane region" description="Helical" evidence="8">
    <location>
        <begin position="623"/>
        <end position="645"/>
    </location>
</feature>
<dbReference type="SUPFAM" id="SSF81345">
    <property type="entry name" value="ABC transporter involved in vitamin B12 uptake, BtuC"/>
    <property type="match status" value="2"/>
</dbReference>
<feature type="transmembrane region" description="Helical" evidence="8">
    <location>
        <begin position="137"/>
        <end position="161"/>
    </location>
</feature>
<evidence type="ECO:0000256" key="4">
    <source>
        <dbReference type="ARBA" id="ARBA00022475"/>
    </source>
</evidence>
<dbReference type="Pfam" id="PF01032">
    <property type="entry name" value="FecCD"/>
    <property type="match status" value="2"/>
</dbReference>
<dbReference type="InterPro" id="IPR000522">
    <property type="entry name" value="ABC_transptr_permease_BtuC"/>
</dbReference>
<accession>A0ABV6HWP0</accession>
<comment type="similarity">
    <text evidence="2">Belongs to the binding-protein-dependent transport system permease family. FecCD subfamily.</text>
</comment>
<evidence type="ECO:0000256" key="3">
    <source>
        <dbReference type="ARBA" id="ARBA00022448"/>
    </source>
</evidence>
<evidence type="ECO:0000256" key="2">
    <source>
        <dbReference type="ARBA" id="ARBA00007935"/>
    </source>
</evidence>
<dbReference type="RefSeq" id="WP_382374294.1">
    <property type="nucleotide sequence ID" value="NZ_JBHLWA010000024.1"/>
</dbReference>
<name>A0ABV6HWP0_9PAST</name>
<evidence type="ECO:0000313" key="10">
    <source>
        <dbReference type="Proteomes" id="UP001589769"/>
    </source>
</evidence>
<evidence type="ECO:0000256" key="1">
    <source>
        <dbReference type="ARBA" id="ARBA00004651"/>
    </source>
</evidence>
<feature type="transmembrane region" description="Helical" evidence="8">
    <location>
        <begin position="343"/>
        <end position="364"/>
    </location>
</feature>
<feature type="transmembrane region" description="Helical" evidence="8">
    <location>
        <begin position="600"/>
        <end position="617"/>
    </location>
</feature>
<feature type="transmembrane region" description="Helical" evidence="8">
    <location>
        <begin position="513"/>
        <end position="535"/>
    </location>
</feature>
<keyword evidence="5 8" id="KW-0812">Transmembrane</keyword>
<feature type="transmembrane region" description="Helical" evidence="8">
    <location>
        <begin position="555"/>
        <end position="588"/>
    </location>
</feature>
<evidence type="ECO:0000256" key="8">
    <source>
        <dbReference type="SAM" id="Phobius"/>
    </source>
</evidence>
<proteinExistence type="inferred from homology"/>
<keyword evidence="3" id="KW-0813">Transport</keyword>
<feature type="transmembrane region" description="Helical" evidence="8">
    <location>
        <begin position="274"/>
        <end position="292"/>
    </location>
</feature>
<feature type="transmembrane region" description="Helical" evidence="8">
    <location>
        <begin position="414"/>
        <end position="434"/>
    </location>
</feature>
<dbReference type="Proteomes" id="UP001589769">
    <property type="component" value="Unassembled WGS sequence"/>
</dbReference>
<feature type="transmembrane region" description="Helical" evidence="8">
    <location>
        <begin position="440"/>
        <end position="458"/>
    </location>
</feature>
<keyword evidence="6 8" id="KW-1133">Transmembrane helix</keyword>
<sequence length="648" mass="70730">MVKRKFIVWNSCLLLIAILLILGLFALQLPQQDSAIEVKSLAWLLIQNYTLPRMIMAILAGIALGLASLLLQQIVNNPLASDSTLGVGSGAQFLLFIATLFVPHLLSWGTTIIAFLGALLALVTVFLLAWRQTLSPLLLILAGLVVNLYFGAISATLMLFYPEESRGLMIWGAGSLVQESWLDSWQLFGLLLPAILLLAILQRPLAILGLNESNAKSLGVSVQKVRVIGLLLAAYLVAIVVSRVGMLGFIGFIAAALSRQLGIRTFKMQMLQTAYLAAMLLLITDLILQLLLEYYQLNLPTGAVTSLIGTPLLLWLMFKYLPQGRHLQTTHSHSDVRLPQRHYAWIILFALLLVLILALTVGRSDEGWQVSWQQSLLTLRYPRLSYAFVAGVLLALAGVLLQRISFNAMASPELLGITSGVSFGVLVVIFLFAQANIVDFWIAGVIGALIVLCLLIGLNHRSGMLAERILLTGMSLTALFDAVQRIILASGDFRLQQLLSWTSGSTYYAESSLAAYLLLVATVAIVAALLIAKWLDLLSLQAVMAQSLGLNLTYVRWWLILFSAGLTAIATLMIGPLSFIGLLAPHFAKFLGFYHARSQLISSALLGGIVMVLADWLGRQVLFPYEIPAGLVATLLGGMYFLLLVRKL</sequence>
<dbReference type="PANTHER" id="PTHR30472">
    <property type="entry name" value="FERRIC ENTEROBACTIN TRANSPORT SYSTEM PERMEASE PROTEIN"/>
    <property type="match status" value="1"/>
</dbReference>
<feature type="transmembrane region" description="Helical" evidence="8">
    <location>
        <begin position="384"/>
        <end position="402"/>
    </location>
</feature>
<evidence type="ECO:0000256" key="7">
    <source>
        <dbReference type="ARBA" id="ARBA00023136"/>
    </source>
</evidence>
<gene>
    <name evidence="9" type="primary">fhuB</name>
    <name evidence="9" type="ORF">ACFFHT_05710</name>
</gene>